<dbReference type="CDD" id="cd03457">
    <property type="entry name" value="intradiol_dioxygenase_like"/>
    <property type="match status" value="1"/>
</dbReference>
<feature type="region of interest" description="Disordered" evidence="1">
    <location>
        <begin position="76"/>
        <end position="101"/>
    </location>
</feature>
<feature type="compositionally biased region" description="Low complexity" evidence="1">
    <location>
        <begin position="366"/>
        <end position="382"/>
    </location>
</feature>
<dbReference type="Gene3D" id="2.60.130.10">
    <property type="entry name" value="Aromatic compound dioxygenase"/>
    <property type="match status" value="1"/>
</dbReference>
<keyword evidence="5" id="KW-1185">Reference proteome</keyword>
<evidence type="ECO:0000313" key="4">
    <source>
        <dbReference type="EMBL" id="ODM15966.1"/>
    </source>
</evidence>
<dbReference type="AlphaFoldDB" id="A0A1E3B6D4"/>
<dbReference type="PANTHER" id="PTHR34315:SF1">
    <property type="entry name" value="INTRADIOL RING-CLEAVAGE DIOXYGENASES DOMAIN-CONTAINING PROTEIN-RELATED"/>
    <property type="match status" value="1"/>
</dbReference>
<accession>A0A1E3B6D4</accession>
<evidence type="ECO:0000313" key="5">
    <source>
        <dbReference type="Proteomes" id="UP000094569"/>
    </source>
</evidence>
<sequence length="382" mass="40690">MVRAATLFAGLAGLAGIVSAHPGHDVKAEAAERAAFLKNSPVQARGLSQCDTKLKARGLENTNVARRQRAVENLRRKRGLASSAPLKSRDVSSLNTTHHSDLKGVTTNIDPEVLFAYSPTCVLGPDVTQGPYYVTGELIRSDISEDQEGVPLFLDIQLVDSNTCEPVPEIYMDIWHCNSTGVYSGVSASGNGNSDDETNLDATFLRGLQKTDKEGVTQFETVFPGHYTGRATHIHVLSHPANETKVLKNNTISGLYTAHSNWVGQIFFDQDLISTVEKLEPYNTNTQELTTNAEDDILLQEADTIDPFVEYVFLGDKPQDGIFAWISAAIDVTGDSDVTPAAYRTENGGVSNPNSGMGMGGGSPPGGSSPSGSAAPSSSSSA</sequence>
<dbReference type="Proteomes" id="UP000094569">
    <property type="component" value="Unassembled WGS sequence"/>
</dbReference>
<dbReference type="OrthoDB" id="121380at2759"/>
<dbReference type="GO" id="GO:0008199">
    <property type="term" value="F:ferric iron binding"/>
    <property type="evidence" value="ECO:0007669"/>
    <property type="project" value="InterPro"/>
</dbReference>
<protein>
    <recommendedName>
        <fullName evidence="3">Intradiol ring-cleavage dioxygenases domain-containing protein</fullName>
    </recommendedName>
</protein>
<feature type="signal peptide" evidence="2">
    <location>
        <begin position="1"/>
        <end position="20"/>
    </location>
</feature>
<organism evidence="4 5">
    <name type="scientific">Aspergillus cristatus</name>
    <name type="common">Chinese Fuzhuan brick tea-fermentation fungus</name>
    <name type="synonym">Eurotium cristatum</name>
    <dbReference type="NCBI Taxonomy" id="573508"/>
    <lineage>
        <taxon>Eukaryota</taxon>
        <taxon>Fungi</taxon>
        <taxon>Dikarya</taxon>
        <taxon>Ascomycota</taxon>
        <taxon>Pezizomycotina</taxon>
        <taxon>Eurotiomycetes</taxon>
        <taxon>Eurotiomycetidae</taxon>
        <taxon>Eurotiales</taxon>
        <taxon>Aspergillaceae</taxon>
        <taxon>Aspergillus</taxon>
        <taxon>Aspergillus subgen. Aspergillus</taxon>
    </lineage>
</organism>
<comment type="caution">
    <text evidence="4">The sequence shown here is derived from an EMBL/GenBank/DDBJ whole genome shotgun (WGS) entry which is preliminary data.</text>
</comment>
<name>A0A1E3B6D4_ASPCR</name>
<feature type="region of interest" description="Disordered" evidence="1">
    <location>
        <begin position="341"/>
        <end position="382"/>
    </location>
</feature>
<dbReference type="InterPro" id="IPR015889">
    <property type="entry name" value="Intradiol_dOase_core"/>
</dbReference>
<keyword evidence="2" id="KW-0732">Signal</keyword>
<gene>
    <name evidence="4" type="ORF">SI65_08400</name>
</gene>
<feature type="domain" description="Intradiol ring-cleavage dioxygenases" evidence="3">
    <location>
        <begin position="137"/>
        <end position="231"/>
    </location>
</feature>
<evidence type="ECO:0000256" key="2">
    <source>
        <dbReference type="SAM" id="SignalP"/>
    </source>
</evidence>
<dbReference type="STRING" id="573508.A0A1E3B6D4"/>
<dbReference type="EMBL" id="JXNT01000013">
    <property type="protein sequence ID" value="ODM15966.1"/>
    <property type="molecule type" value="Genomic_DNA"/>
</dbReference>
<dbReference type="SUPFAM" id="SSF49482">
    <property type="entry name" value="Aromatic compound dioxygenase"/>
    <property type="match status" value="1"/>
</dbReference>
<dbReference type="GO" id="GO:0016702">
    <property type="term" value="F:oxidoreductase activity, acting on single donors with incorporation of molecular oxygen, incorporation of two atoms of oxygen"/>
    <property type="evidence" value="ECO:0007669"/>
    <property type="project" value="InterPro"/>
</dbReference>
<proteinExistence type="predicted"/>
<reference evidence="4 5" key="1">
    <citation type="journal article" date="2016" name="BMC Genomics">
        <title>Comparative genomic and transcriptomic analyses of the Fuzhuan brick tea-fermentation fungus Aspergillus cristatus.</title>
        <authorList>
            <person name="Ge Y."/>
            <person name="Wang Y."/>
            <person name="Liu Y."/>
            <person name="Tan Y."/>
            <person name="Ren X."/>
            <person name="Zhang X."/>
            <person name="Hyde K.D."/>
            <person name="Liu Y."/>
            <person name="Liu Z."/>
        </authorList>
    </citation>
    <scope>NUCLEOTIDE SEQUENCE [LARGE SCALE GENOMIC DNA]</scope>
    <source>
        <strain evidence="4 5">GZAAS20.1005</strain>
    </source>
</reference>
<dbReference type="VEuPathDB" id="FungiDB:SI65_08400"/>
<dbReference type="Pfam" id="PF00775">
    <property type="entry name" value="Dioxygenase_C"/>
    <property type="match status" value="1"/>
</dbReference>
<evidence type="ECO:0000256" key="1">
    <source>
        <dbReference type="SAM" id="MobiDB-lite"/>
    </source>
</evidence>
<dbReference type="InterPro" id="IPR000627">
    <property type="entry name" value="Intradiol_dOase_C"/>
</dbReference>
<evidence type="ECO:0000259" key="3">
    <source>
        <dbReference type="Pfam" id="PF00775"/>
    </source>
</evidence>
<dbReference type="PANTHER" id="PTHR34315">
    <property type="match status" value="1"/>
</dbReference>
<feature type="chain" id="PRO_5009123506" description="Intradiol ring-cleavage dioxygenases domain-containing protein" evidence="2">
    <location>
        <begin position="21"/>
        <end position="382"/>
    </location>
</feature>